<comment type="similarity">
    <text evidence="2">Belongs to the SMAUG family.</text>
</comment>
<sequence>MTISDVPIWLKTLRLHKYTPLLASMSYEQMMQLNDEQLEQLQVTKGARRKILQSVEKLKERPKVLKEWQANLTSRQKEACVRCAICVIRQMLSTPLMGLDPEGKATGSQLEEIDGLLQSCVTISDNNIPALIVRTVGIIQQHIFPSSKYCAEIEDEYLLMLFSIFDRIVNNEAFTIAQKQRVLQWKKLARKFVCPSELRKHRMLIPYAGKCEHCYAKEQFVQKVASIAGCSSGLDPQMMSLFQNFCKIMNVPADNEHLQRFFMVLQSNAAAQNLQANIMAATLQSQATQIINNQILANQKAHHLHQMLQQSQSMRQSPPQKRIPRRVESRPEETPIMPMGCSQQARKPQLQAINIPQYRSAPNHIPMTSNGMRHNNEQARGIENNDVHLERNVSQPMQIGPQVTRKDAATSPHINNQMQPSAALMQQRANIMQRQNNQVSQQPASSNNQINMQCWPSAIYSSNDIVTLQNQLEEQVREANAVCGLDTYLILIIPKRIVQFQLNLSMNPWVMENEATSGYSSCTSDRGSCSGAGSPRTRHESGVTMSTRDGFNHAILLLPSNPTPTPATPSGSTPSPSTARLPPTACPSSTSSPRRPSAVFPEPLNTNSLTLGDMDPQFERAFNVLLTNLNLNCV</sequence>
<evidence type="ECO:0000256" key="1">
    <source>
        <dbReference type="ARBA" id="ARBA00004496"/>
    </source>
</evidence>
<dbReference type="PANTHER" id="PTHR12515:SF5">
    <property type="entry name" value="PROTEIN SMAUG"/>
    <property type="match status" value="1"/>
</dbReference>
<dbReference type="AlphaFoldDB" id="A0A2A2J9S6"/>
<feature type="domain" description="SAM" evidence="6">
    <location>
        <begin position="1"/>
        <end position="61"/>
    </location>
</feature>
<keyword evidence="8" id="KW-1185">Reference proteome</keyword>
<feature type="region of interest" description="Disordered" evidence="5">
    <location>
        <begin position="310"/>
        <end position="344"/>
    </location>
</feature>
<proteinExistence type="inferred from homology"/>
<dbReference type="SMART" id="SM00454">
    <property type="entry name" value="SAM"/>
    <property type="match status" value="1"/>
</dbReference>
<evidence type="ECO:0000259" key="6">
    <source>
        <dbReference type="SMART" id="SM00454"/>
    </source>
</evidence>
<evidence type="ECO:0000256" key="2">
    <source>
        <dbReference type="ARBA" id="ARBA00008232"/>
    </source>
</evidence>
<dbReference type="Proteomes" id="UP000218231">
    <property type="component" value="Unassembled WGS sequence"/>
</dbReference>
<protein>
    <recommendedName>
        <fullName evidence="6">SAM domain-containing protein</fullName>
    </recommendedName>
</protein>
<dbReference type="InterPro" id="IPR013761">
    <property type="entry name" value="SAM/pointed_sf"/>
</dbReference>
<dbReference type="PANTHER" id="PTHR12515">
    <property type="entry name" value="STERILE ALPHA MOTIF DOMAIN CONTAINING PROTEIN 4-RELATED"/>
    <property type="match status" value="1"/>
</dbReference>
<dbReference type="Gene3D" id="1.10.150.50">
    <property type="entry name" value="Transcription Factor, Ets-1"/>
    <property type="match status" value="1"/>
</dbReference>
<dbReference type="InterPro" id="IPR001660">
    <property type="entry name" value="SAM"/>
</dbReference>
<name>A0A2A2J9S6_9BILA</name>
<dbReference type="SUPFAM" id="SSF47769">
    <property type="entry name" value="SAM/Pointed domain"/>
    <property type="match status" value="1"/>
</dbReference>
<dbReference type="GO" id="GO:0030371">
    <property type="term" value="F:translation repressor activity"/>
    <property type="evidence" value="ECO:0007669"/>
    <property type="project" value="InterPro"/>
</dbReference>
<comment type="subcellular location">
    <subcellularLocation>
        <location evidence="1">Cytoplasm</location>
    </subcellularLocation>
</comment>
<evidence type="ECO:0000313" key="7">
    <source>
        <dbReference type="EMBL" id="PAV58516.1"/>
    </source>
</evidence>
<dbReference type="InterPro" id="IPR037093">
    <property type="entry name" value="PHAT_dom_sf"/>
</dbReference>
<dbReference type="GO" id="GO:0000932">
    <property type="term" value="C:P-body"/>
    <property type="evidence" value="ECO:0007669"/>
    <property type="project" value="TreeGrafter"/>
</dbReference>
<evidence type="ECO:0000256" key="4">
    <source>
        <dbReference type="ARBA" id="ARBA00022884"/>
    </source>
</evidence>
<dbReference type="InterPro" id="IPR050897">
    <property type="entry name" value="SMAUG/VTS1_RNA-bind"/>
</dbReference>
<dbReference type="GO" id="GO:0003729">
    <property type="term" value="F:mRNA binding"/>
    <property type="evidence" value="ECO:0007669"/>
    <property type="project" value="TreeGrafter"/>
</dbReference>
<organism evidence="7 8">
    <name type="scientific">Diploscapter pachys</name>
    <dbReference type="NCBI Taxonomy" id="2018661"/>
    <lineage>
        <taxon>Eukaryota</taxon>
        <taxon>Metazoa</taxon>
        <taxon>Ecdysozoa</taxon>
        <taxon>Nematoda</taxon>
        <taxon>Chromadorea</taxon>
        <taxon>Rhabditida</taxon>
        <taxon>Rhabditina</taxon>
        <taxon>Rhabditomorpha</taxon>
        <taxon>Rhabditoidea</taxon>
        <taxon>Rhabditidae</taxon>
        <taxon>Diploscapter</taxon>
    </lineage>
</organism>
<feature type="region of interest" description="Disordered" evidence="5">
    <location>
        <begin position="519"/>
        <end position="544"/>
    </location>
</feature>
<dbReference type="GO" id="GO:0000289">
    <property type="term" value="P:nuclear-transcribed mRNA poly(A) tail shortening"/>
    <property type="evidence" value="ECO:0007669"/>
    <property type="project" value="TreeGrafter"/>
</dbReference>
<feature type="region of interest" description="Disordered" evidence="5">
    <location>
        <begin position="557"/>
        <end position="612"/>
    </location>
</feature>
<dbReference type="Gene3D" id="1.25.40.170">
    <property type="entry name" value="Smaug, PHAT domain"/>
    <property type="match status" value="1"/>
</dbReference>
<feature type="compositionally biased region" description="Low complexity" evidence="5">
    <location>
        <begin position="568"/>
        <end position="598"/>
    </location>
</feature>
<evidence type="ECO:0000256" key="5">
    <source>
        <dbReference type="SAM" id="MobiDB-lite"/>
    </source>
</evidence>
<dbReference type="OrthoDB" id="2155283at2759"/>
<gene>
    <name evidence="7" type="ORF">WR25_17109</name>
</gene>
<dbReference type="Pfam" id="PF00536">
    <property type="entry name" value="SAM_1"/>
    <property type="match status" value="1"/>
</dbReference>
<feature type="compositionally biased region" description="Low complexity" evidence="5">
    <location>
        <begin position="310"/>
        <end position="320"/>
    </location>
</feature>
<comment type="caution">
    <text evidence="7">The sequence shown here is derived from an EMBL/GenBank/DDBJ whole genome shotgun (WGS) entry which is preliminary data.</text>
</comment>
<evidence type="ECO:0000256" key="3">
    <source>
        <dbReference type="ARBA" id="ARBA00022490"/>
    </source>
</evidence>
<dbReference type="STRING" id="2018661.A0A2A2J9S6"/>
<keyword evidence="3" id="KW-0963">Cytoplasm</keyword>
<dbReference type="EMBL" id="LIAE01010577">
    <property type="protein sequence ID" value="PAV58516.1"/>
    <property type="molecule type" value="Genomic_DNA"/>
</dbReference>
<reference evidence="7 8" key="1">
    <citation type="journal article" date="2017" name="Curr. Biol.">
        <title>Genome architecture and evolution of a unichromosomal asexual nematode.</title>
        <authorList>
            <person name="Fradin H."/>
            <person name="Zegar C."/>
            <person name="Gutwein M."/>
            <person name="Lucas J."/>
            <person name="Kovtun M."/>
            <person name="Corcoran D."/>
            <person name="Baugh L.R."/>
            <person name="Kiontke K."/>
            <person name="Gunsalus K."/>
            <person name="Fitch D.H."/>
            <person name="Piano F."/>
        </authorList>
    </citation>
    <scope>NUCLEOTIDE SEQUENCE [LARGE SCALE GENOMIC DNA]</scope>
    <source>
        <strain evidence="7">PF1309</strain>
    </source>
</reference>
<keyword evidence="4" id="KW-0694">RNA-binding</keyword>
<accession>A0A2A2J9S6</accession>
<evidence type="ECO:0000313" key="8">
    <source>
        <dbReference type="Proteomes" id="UP000218231"/>
    </source>
</evidence>